<dbReference type="AlphaFoldDB" id="A0AA40YGF9"/>
<proteinExistence type="predicted"/>
<reference evidence="1" key="1">
    <citation type="submission" date="2020-11" db="EMBL/GenBank/DDBJ databases">
        <title>Enhanced detection system for hospital associated transmission using whole genome sequencing surveillance.</title>
        <authorList>
            <person name="Harrison L.H."/>
            <person name="Van Tyne D."/>
            <person name="Marsh J.W."/>
            <person name="Griffith M.P."/>
            <person name="Snyder D.J."/>
            <person name="Cooper V.S."/>
            <person name="Mustapha M."/>
        </authorList>
    </citation>
    <scope>NUCLEOTIDE SEQUENCE</scope>
    <source>
        <strain evidence="1">STEN00053</strain>
    </source>
</reference>
<evidence type="ECO:0000313" key="2">
    <source>
        <dbReference type="Proteomes" id="UP000634179"/>
    </source>
</evidence>
<protein>
    <submittedName>
        <fullName evidence="1">Uncharacterized protein</fullName>
    </submittedName>
</protein>
<name>A0AA40YGF9_STEMA</name>
<sequence length="150" mass="16978">MIRRHQLFRHEPHNDIYGDCHRTAVACLLDKEPWEVPHFTQLAYTVPGYEWEAGQAEYLATQGLCSVDVIFGGDTTLENIFGFMRSRNPHAYYLLSGLSPRGTNHTVICCGGAYEWDPHPDGGFLVGPMTHGYYEITFLMPLAMRLQEAA</sequence>
<comment type="caution">
    <text evidence="1">The sequence shown here is derived from an EMBL/GenBank/DDBJ whole genome shotgun (WGS) entry which is preliminary data.</text>
</comment>
<organism evidence="1 2">
    <name type="scientific">Stenotrophomonas maltophilia</name>
    <name type="common">Pseudomonas maltophilia</name>
    <name type="synonym">Xanthomonas maltophilia</name>
    <dbReference type="NCBI Taxonomy" id="40324"/>
    <lineage>
        <taxon>Bacteria</taxon>
        <taxon>Pseudomonadati</taxon>
        <taxon>Pseudomonadota</taxon>
        <taxon>Gammaproteobacteria</taxon>
        <taxon>Lysobacterales</taxon>
        <taxon>Lysobacteraceae</taxon>
        <taxon>Stenotrophomonas</taxon>
        <taxon>Stenotrophomonas maltophilia group</taxon>
    </lineage>
</organism>
<accession>A0AA40YGF9</accession>
<dbReference type="EMBL" id="JADUOV010000018">
    <property type="protein sequence ID" value="MBH1792026.1"/>
    <property type="molecule type" value="Genomic_DNA"/>
</dbReference>
<gene>
    <name evidence="1" type="ORF">I5V89_19365</name>
</gene>
<dbReference type="Proteomes" id="UP000634179">
    <property type="component" value="Unassembled WGS sequence"/>
</dbReference>
<evidence type="ECO:0000313" key="1">
    <source>
        <dbReference type="EMBL" id="MBH1792026.1"/>
    </source>
</evidence>